<keyword evidence="3" id="KW-1185">Reference proteome</keyword>
<dbReference type="GO" id="GO:0016853">
    <property type="term" value="F:isomerase activity"/>
    <property type="evidence" value="ECO:0007669"/>
    <property type="project" value="UniProtKB-KW"/>
</dbReference>
<dbReference type="Proteomes" id="UP000010467">
    <property type="component" value="Chromosome"/>
</dbReference>
<proteinExistence type="predicted"/>
<dbReference type="InterPro" id="IPR001853">
    <property type="entry name" value="DSBA-like_thioredoxin_dom"/>
</dbReference>
<dbReference type="GO" id="GO:0016491">
    <property type="term" value="F:oxidoreductase activity"/>
    <property type="evidence" value="ECO:0007669"/>
    <property type="project" value="InterPro"/>
</dbReference>
<dbReference type="InterPro" id="IPR036249">
    <property type="entry name" value="Thioredoxin-like_sf"/>
</dbReference>
<dbReference type="PANTHER" id="PTHR13887">
    <property type="entry name" value="GLUTATHIONE S-TRANSFERASE KAPPA"/>
    <property type="match status" value="1"/>
</dbReference>
<protein>
    <submittedName>
        <fullName evidence="2">Putative dithiol-disulfide isomerase involved in polyketide biosynthesis</fullName>
    </submittedName>
</protein>
<organism evidence="2 3">
    <name type="scientific">Deinococcus peraridilitoris (strain DSM 19664 / LMG 22246 / CIP 109416 / KR-200)</name>
    <dbReference type="NCBI Taxonomy" id="937777"/>
    <lineage>
        <taxon>Bacteria</taxon>
        <taxon>Thermotogati</taxon>
        <taxon>Deinococcota</taxon>
        <taxon>Deinococci</taxon>
        <taxon>Deinococcales</taxon>
        <taxon>Deinococcaceae</taxon>
        <taxon>Deinococcus</taxon>
    </lineage>
</organism>
<dbReference type="SUPFAM" id="SSF52833">
    <property type="entry name" value="Thioredoxin-like"/>
    <property type="match status" value="1"/>
</dbReference>
<dbReference type="KEGG" id="dpd:Deipe_2202"/>
<gene>
    <name evidence="2" type="ordered locus">Deipe_2202</name>
</gene>
<dbReference type="Pfam" id="PF01323">
    <property type="entry name" value="DSBA"/>
    <property type="match status" value="1"/>
</dbReference>
<feature type="domain" description="DSBA-like thioredoxin" evidence="1">
    <location>
        <begin position="2"/>
        <end position="201"/>
    </location>
</feature>
<dbReference type="CDD" id="cd03024">
    <property type="entry name" value="DsbA_FrnE"/>
    <property type="match status" value="1"/>
</dbReference>
<accession>L0A3E1</accession>
<dbReference type="STRING" id="937777.Deipe_2202"/>
<dbReference type="eggNOG" id="COG2761">
    <property type="taxonomic scope" value="Bacteria"/>
</dbReference>
<evidence type="ECO:0000313" key="3">
    <source>
        <dbReference type="Proteomes" id="UP000010467"/>
    </source>
</evidence>
<dbReference type="HOGENOM" id="CLU_069253_0_2_0"/>
<evidence type="ECO:0000313" key="2">
    <source>
        <dbReference type="EMBL" id="AFZ67687.1"/>
    </source>
</evidence>
<dbReference type="AlphaFoldDB" id="L0A3E1"/>
<evidence type="ECO:0000259" key="1">
    <source>
        <dbReference type="Pfam" id="PF01323"/>
    </source>
</evidence>
<name>L0A3E1_DEIPD</name>
<dbReference type="PATRIC" id="fig|937777.3.peg.2203"/>
<dbReference type="EMBL" id="CP003382">
    <property type="protein sequence ID" value="AFZ67687.1"/>
    <property type="molecule type" value="Genomic_DNA"/>
</dbReference>
<sequence>MWSDIACPWCYIGKRRLEAALAQFAHRDRVEVVWHSFELDTSAPVSTPQSAREHLAVKYGTTSEKAQEMQERMTGVAAEEGLDFRFDNLKITNTFQAHQVVHLAAQRGLQGAMKERFFRAYLTEGEQLGDTATLVRLAGEVGLEEDEVRTALEQQTHADAVRADEAKAYAYGISGVPFFVLGEKYGVSGAQSADVLLGALQQVWQEQQPLQLLATPAEDADGCEDGSCALPPR</sequence>
<reference evidence="3" key="1">
    <citation type="submission" date="2012-03" db="EMBL/GenBank/DDBJ databases">
        <title>Complete sequence of chromosome of Deinococcus peraridilitoris DSM 19664.</title>
        <authorList>
            <person name="Lucas S."/>
            <person name="Copeland A."/>
            <person name="Lapidus A."/>
            <person name="Glavina del Rio T."/>
            <person name="Dalin E."/>
            <person name="Tice H."/>
            <person name="Bruce D."/>
            <person name="Goodwin L."/>
            <person name="Pitluck S."/>
            <person name="Peters L."/>
            <person name="Mikhailova N."/>
            <person name="Lu M."/>
            <person name="Kyrpides N."/>
            <person name="Mavromatis K."/>
            <person name="Ivanova N."/>
            <person name="Brettin T."/>
            <person name="Detter J.C."/>
            <person name="Han C."/>
            <person name="Larimer F."/>
            <person name="Land M."/>
            <person name="Hauser L."/>
            <person name="Markowitz V."/>
            <person name="Cheng J.-F."/>
            <person name="Hugenholtz P."/>
            <person name="Woyke T."/>
            <person name="Wu D."/>
            <person name="Pukall R."/>
            <person name="Steenblock K."/>
            <person name="Brambilla E."/>
            <person name="Klenk H.-P."/>
            <person name="Eisen J.A."/>
        </authorList>
    </citation>
    <scope>NUCLEOTIDE SEQUENCE [LARGE SCALE GENOMIC DNA]</scope>
    <source>
        <strain evidence="3">DSM 19664 / LMG 22246 / CIP 109416 / KR-200</strain>
    </source>
</reference>
<dbReference type="Gene3D" id="3.40.30.10">
    <property type="entry name" value="Glutaredoxin"/>
    <property type="match status" value="1"/>
</dbReference>
<keyword evidence="2" id="KW-0413">Isomerase</keyword>
<dbReference type="PANTHER" id="PTHR13887:SF41">
    <property type="entry name" value="THIOREDOXIN SUPERFAMILY PROTEIN"/>
    <property type="match status" value="1"/>
</dbReference>